<proteinExistence type="inferred from homology"/>
<dbReference type="PROSITE" id="PS50920">
    <property type="entry name" value="SOLCAR"/>
    <property type="match status" value="3"/>
</dbReference>
<feature type="transmembrane region" description="Helical" evidence="10">
    <location>
        <begin position="394"/>
        <end position="415"/>
    </location>
</feature>
<keyword evidence="4" id="KW-0677">Repeat</keyword>
<evidence type="ECO:0000256" key="2">
    <source>
        <dbReference type="ARBA" id="ARBA00022448"/>
    </source>
</evidence>
<dbReference type="PRINTS" id="PR00926">
    <property type="entry name" value="MITOCARRIER"/>
</dbReference>
<keyword evidence="5" id="KW-0106">Calcium</keyword>
<feature type="repeat" description="Solcar" evidence="8">
    <location>
        <begin position="489"/>
        <end position="573"/>
    </location>
</feature>
<evidence type="ECO:0000256" key="4">
    <source>
        <dbReference type="ARBA" id="ARBA00022737"/>
    </source>
</evidence>
<dbReference type="Pfam" id="PF00153">
    <property type="entry name" value="Mito_carr"/>
    <property type="match status" value="3"/>
</dbReference>
<evidence type="ECO:0000313" key="12">
    <source>
        <dbReference type="EMBL" id="CAD9201631.1"/>
    </source>
</evidence>
<evidence type="ECO:0000256" key="7">
    <source>
        <dbReference type="ARBA" id="ARBA00023136"/>
    </source>
</evidence>
<evidence type="ECO:0000256" key="1">
    <source>
        <dbReference type="ARBA" id="ARBA00004448"/>
    </source>
</evidence>
<evidence type="ECO:0000256" key="5">
    <source>
        <dbReference type="ARBA" id="ARBA00022837"/>
    </source>
</evidence>
<gene>
    <name evidence="12" type="ORF">TCHU04912_LOCUS3864</name>
</gene>
<dbReference type="GO" id="GO:0005743">
    <property type="term" value="C:mitochondrial inner membrane"/>
    <property type="evidence" value="ECO:0007669"/>
    <property type="project" value="UniProtKB-SubCell"/>
</dbReference>
<dbReference type="InterPro" id="IPR023395">
    <property type="entry name" value="MCP_dom_sf"/>
</dbReference>
<keyword evidence="2 9" id="KW-0813">Transport</keyword>
<dbReference type="InterPro" id="IPR018247">
    <property type="entry name" value="EF_Hand_1_Ca_BS"/>
</dbReference>
<dbReference type="InterPro" id="IPR002067">
    <property type="entry name" value="MCP"/>
</dbReference>
<dbReference type="AlphaFoldDB" id="A0A7S1SL09"/>
<name>A0A7S1SL09_9CHLO</name>
<dbReference type="InterPro" id="IPR011992">
    <property type="entry name" value="EF-hand-dom_pair"/>
</dbReference>
<accession>A0A7S1SL09</accession>
<dbReference type="Gene3D" id="1.50.40.10">
    <property type="entry name" value="Mitochondrial carrier domain"/>
    <property type="match status" value="1"/>
</dbReference>
<comment type="similarity">
    <text evidence="9">Belongs to the mitochondrial carrier (TC 2.A.29) family.</text>
</comment>
<evidence type="ECO:0000256" key="6">
    <source>
        <dbReference type="ARBA" id="ARBA00022989"/>
    </source>
</evidence>
<dbReference type="SUPFAM" id="SSF47473">
    <property type="entry name" value="EF-hand"/>
    <property type="match status" value="1"/>
</dbReference>
<keyword evidence="6 10" id="KW-1133">Transmembrane helix</keyword>
<dbReference type="GO" id="GO:0055085">
    <property type="term" value="P:transmembrane transport"/>
    <property type="evidence" value="ECO:0007669"/>
    <property type="project" value="InterPro"/>
</dbReference>
<evidence type="ECO:0000256" key="8">
    <source>
        <dbReference type="PROSITE-ProRule" id="PRU00282"/>
    </source>
</evidence>
<evidence type="ECO:0000256" key="10">
    <source>
        <dbReference type="SAM" id="Phobius"/>
    </source>
</evidence>
<dbReference type="InterPro" id="IPR018108">
    <property type="entry name" value="MCP_transmembrane"/>
</dbReference>
<dbReference type="InterPro" id="IPR002048">
    <property type="entry name" value="EF_hand_dom"/>
</dbReference>
<reference evidence="12" key="1">
    <citation type="submission" date="2021-01" db="EMBL/GenBank/DDBJ databases">
        <authorList>
            <person name="Corre E."/>
            <person name="Pelletier E."/>
            <person name="Niang G."/>
            <person name="Scheremetjew M."/>
            <person name="Finn R."/>
            <person name="Kale V."/>
            <person name="Holt S."/>
            <person name="Cochrane G."/>
            <person name="Meng A."/>
            <person name="Brown T."/>
            <person name="Cohen L."/>
        </authorList>
    </citation>
    <scope>NUCLEOTIDE SEQUENCE</scope>
    <source>
        <strain evidence="12">PLY429</strain>
    </source>
</reference>
<organism evidence="12">
    <name type="scientific">Tetraselmis chuii</name>
    <dbReference type="NCBI Taxonomy" id="63592"/>
    <lineage>
        <taxon>Eukaryota</taxon>
        <taxon>Viridiplantae</taxon>
        <taxon>Chlorophyta</taxon>
        <taxon>core chlorophytes</taxon>
        <taxon>Chlorodendrophyceae</taxon>
        <taxon>Chlorodendrales</taxon>
        <taxon>Chlorodendraceae</taxon>
        <taxon>Tetraselmis</taxon>
    </lineage>
</organism>
<evidence type="ECO:0000256" key="3">
    <source>
        <dbReference type="ARBA" id="ARBA00022692"/>
    </source>
</evidence>
<dbReference type="Gene3D" id="1.10.238.10">
    <property type="entry name" value="EF-hand"/>
    <property type="match status" value="1"/>
</dbReference>
<feature type="repeat" description="Solcar" evidence="8">
    <location>
        <begin position="394"/>
        <end position="479"/>
    </location>
</feature>
<protein>
    <recommendedName>
        <fullName evidence="11">EF-hand domain-containing protein</fullName>
    </recommendedName>
</protein>
<dbReference type="GO" id="GO:0005509">
    <property type="term" value="F:calcium ion binding"/>
    <property type="evidence" value="ECO:0007669"/>
    <property type="project" value="InterPro"/>
</dbReference>
<feature type="transmembrane region" description="Helical" evidence="10">
    <location>
        <begin position="449"/>
        <end position="471"/>
    </location>
</feature>
<dbReference type="SUPFAM" id="SSF103506">
    <property type="entry name" value="Mitochondrial carrier"/>
    <property type="match status" value="1"/>
</dbReference>
<keyword evidence="7 8" id="KW-0472">Membrane</keyword>
<keyword evidence="3 8" id="KW-0812">Transmembrane</keyword>
<dbReference type="EMBL" id="HBGG01007733">
    <property type="protein sequence ID" value="CAD9201631.1"/>
    <property type="molecule type" value="Transcribed_RNA"/>
</dbReference>
<dbReference type="PROSITE" id="PS50222">
    <property type="entry name" value="EF_HAND_2"/>
    <property type="match status" value="1"/>
</dbReference>
<evidence type="ECO:0000259" key="11">
    <source>
        <dbReference type="PROSITE" id="PS50222"/>
    </source>
</evidence>
<dbReference type="PANTHER" id="PTHR24089">
    <property type="entry name" value="SOLUTE CARRIER FAMILY 25"/>
    <property type="match status" value="1"/>
</dbReference>
<sequence length="598" mass="63492">MGSRGATFAVVAGLTAPGRCDASLGGDGLSGLVAAREASAPSGRPRLGTAGFARVGRGLSDGLCNANGETSGPRVARFTLSSRSAASPLAGVAFMSLSTSVTRQKQDARLLSTFKEISGDKVSFNQDDLERYAARNGLPSNYVKSFIHAVQKSGGWSLMQAAGDSHITYQKFSKYVATREEALRHAFEALDVDNNGEISVDDMEIALAHVRVKCPDSKCVYQCKRDAVHHFVATVSQGKNRPVNFGEFRAFFLLLPQNDMIMDYFMSTKDSSPCDIGGCVVLHEKTGGNPAGHLLAGAMSGAVSRTFTAPLETLRLMAMTGSMPEGGAMKAAQDVVKSNGWRGLFKGNGVNVMRSAPQKALDFFAFDAFKKVLSKWSHPEGATSSCLLPAPPQMGLLGTLAAAGLAGATSSTILYPLEVVRSRLTVDAAGAYRGVFHAFHTIIKTEGVAALYCGLVPSVAAIIPEAAITYGMFDILKKSYSQMRGVPEPSVFVSLAFGVSSAFMGQVVAYPLETVSRRMQVQQGSQLGALEIARQVVEREGIPGLYGGLKASMLKVLPMAILSFGTYETVRMCLNKAGDKAVGDRARKESIACKRNTD</sequence>
<feature type="transmembrane region" description="Helical" evidence="10">
    <location>
        <begin position="491"/>
        <end position="512"/>
    </location>
</feature>
<comment type="subcellular location">
    <subcellularLocation>
        <location evidence="1">Mitochondrion inner membrane</location>
        <topology evidence="1">Multi-pass membrane protein</topology>
    </subcellularLocation>
</comment>
<feature type="domain" description="EF-hand" evidence="11">
    <location>
        <begin position="178"/>
        <end position="213"/>
    </location>
</feature>
<feature type="repeat" description="Solcar" evidence="8">
    <location>
        <begin position="288"/>
        <end position="372"/>
    </location>
</feature>
<evidence type="ECO:0000256" key="9">
    <source>
        <dbReference type="RuleBase" id="RU000488"/>
    </source>
</evidence>
<dbReference type="PROSITE" id="PS00018">
    <property type="entry name" value="EF_HAND_1"/>
    <property type="match status" value="1"/>
</dbReference>